<organism evidence="9 10">
    <name type="scientific">Paracoccidioides brasiliensis</name>
    <dbReference type="NCBI Taxonomy" id="121759"/>
    <lineage>
        <taxon>Eukaryota</taxon>
        <taxon>Fungi</taxon>
        <taxon>Dikarya</taxon>
        <taxon>Ascomycota</taxon>
        <taxon>Pezizomycotina</taxon>
        <taxon>Eurotiomycetes</taxon>
        <taxon>Eurotiomycetidae</taxon>
        <taxon>Onygenales</taxon>
        <taxon>Ajellomycetaceae</taxon>
        <taxon>Paracoccidioides</taxon>
    </lineage>
</organism>
<dbReference type="GO" id="GO:0006032">
    <property type="term" value="P:chitin catabolic process"/>
    <property type="evidence" value="ECO:0007669"/>
    <property type="project" value="UniProtKB-KW"/>
</dbReference>
<proteinExistence type="inferred from homology"/>
<dbReference type="GO" id="GO:0000272">
    <property type="term" value="P:polysaccharide catabolic process"/>
    <property type="evidence" value="ECO:0007669"/>
    <property type="project" value="UniProtKB-KW"/>
</dbReference>
<evidence type="ECO:0000256" key="6">
    <source>
        <dbReference type="ARBA" id="ARBA00023277"/>
    </source>
</evidence>
<dbReference type="GO" id="GO:0008061">
    <property type="term" value="F:chitin binding"/>
    <property type="evidence" value="ECO:0007669"/>
    <property type="project" value="InterPro"/>
</dbReference>
<evidence type="ECO:0000313" key="10">
    <source>
        <dbReference type="Proteomes" id="UP000242814"/>
    </source>
</evidence>
<keyword evidence="7" id="KW-0326">Glycosidase</keyword>
<dbReference type="SUPFAM" id="SSF51445">
    <property type="entry name" value="(Trans)glycosidases"/>
    <property type="match status" value="1"/>
</dbReference>
<dbReference type="PROSITE" id="PS51910">
    <property type="entry name" value="GH18_2"/>
    <property type="match status" value="1"/>
</dbReference>
<evidence type="ECO:0000256" key="4">
    <source>
        <dbReference type="ARBA" id="ARBA00022801"/>
    </source>
</evidence>
<dbReference type="InterPro" id="IPR017853">
    <property type="entry name" value="GH"/>
</dbReference>
<dbReference type="InterPro" id="IPR001579">
    <property type="entry name" value="Glyco_hydro_18_chit_AS"/>
</dbReference>
<keyword evidence="6" id="KW-0119">Carbohydrate metabolism</keyword>
<name>A0A1D2JIY9_PARBR</name>
<dbReference type="SMART" id="SM00636">
    <property type="entry name" value="Glyco_18"/>
    <property type="match status" value="1"/>
</dbReference>
<comment type="similarity">
    <text evidence="2">Belongs to the glycosyl hydrolase 18 family. Chitinase class V subfamily.</text>
</comment>
<dbReference type="AlphaFoldDB" id="A0A1D2JIY9"/>
<protein>
    <recommendedName>
        <fullName evidence="3">chitinase</fullName>
        <ecNumber evidence="3">3.2.1.14</ecNumber>
    </recommendedName>
</protein>
<evidence type="ECO:0000256" key="2">
    <source>
        <dbReference type="ARBA" id="ARBA00008682"/>
    </source>
</evidence>
<comment type="catalytic activity">
    <reaction evidence="1">
        <text>Random endo-hydrolysis of N-acetyl-beta-D-glucosaminide (1-&gt;4)-beta-linkages in chitin and chitodextrins.</text>
        <dbReference type="EC" id="3.2.1.14"/>
    </reaction>
</comment>
<dbReference type="Gene3D" id="3.10.50.10">
    <property type="match status" value="1"/>
</dbReference>
<evidence type="ECO:0000256" key="5">
    <source>
        <dbReference type="ARBA" id="ARBA00023024"/>
    </source>
</evidence>
<dbReference type="GO" id="GO:0005576">
    <property type="term" value="C:extracellular region"/>
    <property type="evidence" value="ECO:0007669"/>
    <property type="project" value="TreeGrafter"/>
</dbReference>
<evidence type="ECO:0000256" key="8">
    <source>
        <dbReference type="ARBA" id="ARBA00023326"/>
    </source>
</evidence>
<dbReference type="InterPro" id="IPR029070">
    <property type="entry name" value="Chitinase_insertion_sf"/>
</dbReference>
<dbReference type="VEuPathDB" id="FungiDB:PADG_07744"/>
<evidence type="ECO:0000256" key="1">
    <source>
        <dbReference type="ARBA" id="ARBA00000822"/>
    </source>
</evidence>
<accession>A0A1D2JIY9</accession>
<dbReference type="Proteomes" id="UP000242814">
    <property type="component" value="Unassembled WGS sequence"/>
</dbReference>
<dbReference type="OrthoDB" id="76388at2759"/>
<dbReference type="Gene3D" id="3.20.20.80">
    <property type="entry name" value="Glycosidases"/>
    <property type="match status" value="1"/>
</dbReference>
<dbReference type="GO" id="GO:0008843">
    <property type="term" value="F:endochitinase activity"/>
    <property type="evidence" value="ECO:0007669"/>
    <property type="project" value="UniProtKB-EC"/>
</dbReference>
<dbReference type="EC" id="3.2.1.14" evidence="3"/>
<keyword evidence="5" id="KW-0146">Chitin degradation</keyword>
<evidence type="ECO:0000313" key="9">
    <source>
        <dbReference type="EMBL" id="ODH38398.1"/>
    </source>
</evidence>
<sequence length="399" mass="44071">MYPSSVFPPPFISLNPDSGELGSGELESGEFLDPNYFQLSTYLPIYGNAVYYPNWRIYDGKPPSSLSLGYVSHVFYAFAWVKEDGTVYLSDEYADEQIPVDGTYGCLNSLISLKWQFPEMKVLLSIGGGGEGSQNFACVARNALSVEKFIETTTDLAVKFRLDGFDVNWEHPETPQEAADYFCLLARLREQFPSPDYLLTTAMAGAQWALQNINLTYIHQYVDFINLMAFDFAGHWMRQSGHHAQLFTQQTNPYNADACIISGDSGVSYVLGQGVPAYKILLGIPVYGHAFPGTNGINQPYEGPGGTELEEMVIDYCHLPHGGPEMHDDALGAAYCIDWTDDGGGEAGFVSYDSTKSVKFKARYVKQKGLGGLFYWDIGADASGERSLVAAGYTELHEF</sequence>
<dbReference type="InterPro" id="IPR011583">
    <property type="entry name" value="Chitinase_II/V-like_cat"/>
</dbReference>
<keyword evidence="8" id="KW-0624">Polysaccharide degradation</keyword>
<evidence type="ECO:0000256" key="3">
    <source>
        <dbReference type="ARBA" id="ARBA00012729"/>
    </source>
</evidence>
<dbReference type="OMA" id="NPMTYDF"/>
<gene>
    <name evidence="9" type="ORF">ACO22_02349</name>
</gene>
<dbReference type="InterPro" id="IPR050314">
    <property type="entry name" value="Glycosyl_Hydrlase_18"/>
</dbReference>
<dbReference type="PANTHER" id="PTHR11177">
    <property type="entry name" value="CHITINASE"/>
    <property type="match status" value="1"/>
</dbReference>
<dbReference type="EMBL" id="LZYO01000071">
    <property type="protein sequence ID" value="ODH38398.1"/>
    <property type="molecule type" value="Genomic_DNA"/>
</dbReference>
<dbReference type="InterPro" id="IPR001223">
    <property type="entry name" value="Glyco_hydro18_cat"/>
</dbReference>
<keyword evidence="4" id="KW-0378">Hydrolase</keyword>
<dbReference type="PANTHER" id="PTHR11177:SF228">
    <property type="entry name" value="CHITINASE"/>
    <property type="match status" value="1"/>
</dbReference>
<comment type="caution">
    <text evidence="9">The sequence shown here is derived from an EMBL/GenBank/DDBJ whole genome shotgun (WGS) entry which is preliminary data.</text>
</comment>
<dbReference type="VEuPathDB" id="FungiDB:PABG_06225"/>
<dbReference type="Pfam" id="PF00704">
    <property type="entry name" value="Glyco_hydro_18"/>
    <property type="match status" value="1"/>
</dbReference>
<evidence type="ECO:0000256" key="7">
    <source>
        <dbReference type="ARBA" id="ARBA00023295"/>
    </source>
</evidence>
<dbReference type="SUPFAM" id="SSF54556">
    <property type="entry name" value="Chitinase insertion domain"/>
    <property type="match status" value="1"/>
</dbReference>
<reference evidence="9 10" key="1">
    <citation type="submission" date="2016-06" db="EMBL/GenBank/DDBJ databases">
        <authorList>
            <person name="Kjaerup R.B."/>
            <person name="Dalgaard T.S."/>
            <person name="Juul-Madsen H.R."/>
        </authorList>
    </citation>
    <scope>NUCLEOTIDE SEQUENCE [LARGE SCALE GENOMIC DNA]</scope>
    <source>
        <strain evidence="9 10">Pb300</strain>
    </source>
</reference>
<dbReference type="PROSITE" id="PS01095">
    <property type="entry name" value="GH18_1"/>
    <property type="match status" value="1"/>
</dbReference>